<keyword evidence="1" id="KW-0175">Coiled coil</keyword>
<evidence type="ECO:0008006" key="6">
    <source>
        <dbReference type="Google" id="ProtNLM"/>
    </source>
</evidence>
<feature type="region of interest" description="Disordered" evidence="2">
    <location>
        <begin position="94"/>
        <end position="121"/>
    </location>
</feature>
<keyword evidence="3" id="KW-0732">Signal</keyword>
<evidence type="ECO:0000256" key="3">
    <source>
        <dbReference type="SAM" id="SignalP"/>
    </source>
</evidence>
<dbReference type="PANTHER" id="PTHR33096:SF1">
    <property type="entry name" value="CXC1-LIKE CYSTEINE CLUSTER ASSOCIATED WITH KDZ TRANSPOSASES DOMAIN-CONTAINING PROTEIN"/>
    <property type="match status" value="1"/>
</dbReference>
<gene>
    <name evidence="4" type="ORF">EXIGLDRAFT_575095</name>
</gene>
<dbReference type="InParanoid" id="A0A166MQJ1"/>
<sequence>PSKPGYAFCVNLLDFCLALSYQAADSAQALAAALHTHHRSRGFVMRGKHGQPIQEGYRRTLQHALQWYGVLQHSLLLETDLSVRAAAAAASAGTPAAAPPDLGNSPPTAAPDDAPLHPPRQVDPYLVDRCPACFGGFEFGRRLDRGGDVHIAGDGNFMHRRMRSAGLCPPIAMEHRLFIPDTFVDAVGHDLDTLSARGPRSYVSEVPDAVLKNCGNSYTAADGSKAKTPGDVFDDTGLMAFVCRHDIPIYLCNIATPGEQQKFFIAGLIWILLHMPDLATIVTFYDINCVSWKMLMAYGILPDWMLHRLGFATSILHSYGHQWECQLVFNPRLLLGVGLTDGEGTERFWSRLRGMISILRQVSRDRRIVLLELHTDFVARVIRGDLGRWLVRRGKAVETRQWHAQAEVTSSHFSEAYLREQWSAQKSAQLSVRHTAPQLREQLDAVVELQEQIENLEKSISATASTFRRRTRAATRAAAQDTGDGTAARRGADAGGSQIALLRDTLRALQAQADELYGALNVGEDFPSIAIYGREFVKLLVMTHDAKELARAKVIARLSELDRLDQAVGGSGTPLGTTQHQKVCRTMRKRTPALVNAIQRYNDLCDRLVQALPQGLDFPLPEKLPVVLTDLKDNTALLENVWLGGVPESNAAWLTDGRVRRAIRALHTLDRCREESLRLELETKQIFGWFKRKTAALHVALQDPGSALLVF</sequence>
<feature type="chain" id="PRO_5007877481" description="CxC1-like cysteine cluster associated with KDZ transposases domain-containing protein" evidence="3">
    <location>
        <begin position="19"/>
        <end position="711"/>
    </location>
</feature>
<dbReference type="AlphaFoldDB" id="A0A166MQJ1"/>
<evidence type="ECO:0000256" key="2">
    <source>
        <dbReference type="SAM" id="MobiDB-lite"/>
    </source>
</evidence>
<dbReference type="Proteomes" id="UP000077266">
    <property type="component" value="Unassembled WGS sequence"/>
</dbReference>
<name>A0A166MQJ1_EXIGL</name>
<keyword evidence="5" id="KW-1185">Reference proteome</keyword>
<organism evidence="4 5">
    <name type="scientific">Exidia glandulosa HHB12029</name>
    <dbReference type="NCBI Taxonomy" id="1314781"/>
    <lineage>
        <taxon>Eukaryota</taxon>
        <taxon>Fungi</taxon>
        <taxon>Dikarya</taxon>
        <taxon>Basidiomycota</taxon>
        <taxon>Agaricomycotina</taxon>
        <taxon>Agaricomycetes</taxon>
        <taxon>Auriculariales</taxon>
        <taxon>Exidiaceae</taxon>
        <taxon>Exidia</taxon>
    </lineage>
</organism>
<dbReference type="EMBL" id="KV426986">
    <property type="protein sequence ID" value="KZV78291.1"/>
    <property type="molecule type" value="Genomic_DNA"/>
</dbReference>
<dbReference type="STRING" id="1314781.A0A166MQJ1"/>
<feature type="signal peptide" evidence="3">
    <location>
        <begin position="1"/>
        <end position="18"/>
    </location>
</feature>
<evidence type="ECO:0000313" key="4">
    <source>
        <dbReference type="EMBL" id="KZV78291.1"/>
    </source>
</evidence>
<dbReference type="InterPro" id="IPR040521">
    <property type="entry name" value="KDZ"/>
</dbReference>
<reference evidence="4 5" key="1">
    <citation type="journal article" date="2016" name="Mol. Biol. Evol.">
        <title>Comparative Genomics of Early-Diverging Mushroom-Forming Fungi Provides Insights into the Origins of Lignocellulose Decay Capabilities.</title>
        <authorList>
            <person name="Nagy L.G."/>
            <person name="Riley R."/>
            <person name="Tritt A."/>
            <person name="Adam C."/>
            <person name="Daum C."/>
            <person name="Floudas D."/>
            <person name="Sun H."/>
            <person name="Yadav J.S."/>
            <person name="Pangilinan J."/>
            <person name="Larsson K.H."/>
            <person name="Matsuura K."/>
            <person name="Barry K."/>
            <person name="Labutti K."/>
            <person name="Kuo R."/>
            <person name="Ohm R.A."/>
            <person name="Bhattacharya S.S."/>
            <person name="Shirouzu T."/>
            <person name="Yoshinaga Y."/>
            <person name="Martin F.M."/>
            <person name="Grigoriev I.V."/>
            <person name="Hibbett D.S."/>
        </authorList>
    </citation>
    <scope>NUCLEOTIDE SEQUENCE [LARGE SCALE GENOMIC DNA]</scope>
    <source>
        <strain evidence="4 5">HHB12029</strain>
    </source>
</reference>
<proteinExistence type="predicted"/>
<accession>A0A166MQJ1</accession>
<dbReference type="PANTHER" id="PTHR33096">
    <property type="entry name" value="CXC2 DOMAIN-CONTAINING PROTEIN"/>
    <property type="match status" value="1"/>
</dbReference>
<dbReference type="Pfam" id="PF18758">
    <property type="entry name" value="KDZ"/>
    <property type="match status" value="1"/>
</dbReference>
<feature type="non-terminal residue" evidence="4">
    <location>
        <position position="711"/>
    </location>
</feature>
<feature type="coiled-coil region" evidence="1">
    <location>
        <begin position="439"/>
        <end position="466"/>
    </location>
</feature>
<dbReference type="OrthoDB" id="3364670at2759"/>
<feature type="non-terminal residue" evidence="4">
    <location>
        <position position="1"/>
    </location>
</feature>
<evidence type="ECO:0000313" key="5">
    <source>
        <dbReference type="Proteomes" id="UP000077266"/>
    </source>
</evidence>
<protein>
    <recommendedName>
        <fullName evidence="6">CxC1-like cysteine cluster associated with KDZ transposases domain-containing protein</fullName>
    </recommendedName>
</protein>
<evidence type="ECO:0000256" key="1">
    <source>
        <dbReference type="SAM" id="Coils"/>
    </source>
</evidence>